<dbReference type="PANTHER" id="PTHR38438">
    <property type="entry name" value="RIBOFLAVIN TRANSPORTER RIBU"/>
    <property type="match status" value="1"/>
</dbReference>
<evidence type="ECO:0000256" key="5">
    <source>
        <dbReference type="ARBA" id="ARBA00022692"/>
    </source>
</evidence>
<name>A0A0X8FLU9_9LACT</name>
<evidence type="ECO:0000313" key="9">
    <source>
        <dbReference type="EMBL" id="AMB99707.1"/>
    </source>
</evidence>
<dbReference type="STRING" id="128944.AWM75_06790"/>
<evidence type="ECO:0000256" key="7">
    <source>
        <dbReference type="ARBA" id="ARBA00023136"/>
    </source>
</evidence>
<accession>A0A0X8FLU9</accession>
<keyword evidence="10" id="KW-1185">Reference proteome</keyword>
<protein>
    <recommendedName>
        <fullName evidence="8">Riboflavin transporter</fullName>
    </recommendedName>
</protein>
<dbReference type="EMBL" id="CP014163">
    <property type="protein sequence ID" value="AMB99707.1"/>
    <property type="molecule type" value="Genomic_DNA"/>
</dbReference>
<keyword evidence="6" id="KW-1133">Transmembrane helix</keyword>
<evidence type="ECO:0000313" key="10">
    <source>
        <dbReference type="Proteomes" id="UP000062260"/>
    </source>
</evidence>
<comment type="subcellular location">
    <subcellularLocation>
        <location evidence="1">Cell membrane</location>
        <topology evidence="1">Multi-pass membrane protein</topology>
    </subcellularLocation>
</comment>
<proteinExistence type="inferred from homology"/>
<evidence type="ECO:0000256" key="2">
    <source>
        <dbReference type="ARBA" id="ARBA00005540"/>
    </source>
</evidence>
<dbReference type="GO" id="GO:0032217">
    <property type="term" value="F:riboflavin transmembrane transporter activity"/>
    <property type="evidence" value="ECO:0007669"/>
    <property type="project" value="UniProtKB-UniRule"/>
</dbReference>
<dbReference type="Gene3D" id="1.10.1760.20">
    <property type="match status" value="1"/>
</dbReference>
<keyword evidence="3 8" id="KW-0813">Transport</keyword>
<evidence type="ECO:0000256" key="6">
    <source>
        <dbReference type="ARBA" id="ARBA00022989"/>
    </source>
</evidence>
<dbReference type="KEGG" id="auh:AWM75_06790"/>
<dbReference type="PANTHER" id="PTHR38438:SF1">
    <property type="entry name" value="RIBOFLAVIN TRANSPORTER RIBU"/>
    <property type="match status" value="1"/>
</dbReference>
<dbReference type="GO" id="GO:0005886">
    <property type="term" value="C:plasma membrane"/>
    <property type="evidence" value="ECO:0007669"/>
    <property type="project" value="UniProtKB-SubCell"/>
</dbReference>
<dbReference type="InterPro" id="IPR025720">
    <property type="entry name" value="RibU"/>
</dbReference>
<evidence type="ECO:0000256" key="8">
    <source>
        <dbReference type="PIRNR" id="PIRNR037778"/>
    </source>
</evidence>
<organism evidence="9 10">
    <name type="scientific">Aerococcus urinaehominis</name>
    <dbReference type="NCBI Taxonomy" id="128944"/>
    <lineage>
        <taxon>Bacteria</taxon>
        <taxon>Bacillati</taxon>
        <taxon>Bacillota</taxon>
        <taxon>Bacilli</taxon>
        <taxon>Lactobacillales</taxon>
        <taxon>Aerococcaceae</taxon>
        <taxon>Aerococcus</taxon>
    </lineage>
</organism>
<gene>
    <name evidence="9" type="ORF">AWM75_06790</name>
</gene>
<reference evidence="9 10" key="1">
    <citation type="journal article" date="2016" name="Genome Announc.">
        <title>Complete Genome Sequences of Aerococcus christensenii CCUG 28831T, Aerococcus sanguinicola CCUG 43001T, Aerococcus urinae CCUG 36881T, Aerococcus urinaeequi CCUG 28094T, Aerococcus urinaehominis CCUG 42038 BT, and Aerococcus viridans CCUG 4311T.</title>
        <authorList>
            <person name="Carkaci D."/>
            <person name="Dargis R."/>
            <person name="Nielsen X.C."/>
            <person name="Skovgaard O."/>
            <person name="Fuursted K."/>
            <person name="Christensen J.J."/>
        </authorList>
    </citation>
    <scope>NUCLEOTIDE SEQUENCE [LARGE SCALE GENOMIC DNA]</scope>
    <source>
        <strain evidence="9 10">CCUG42038B</strain>
    </source>
</reference>
<evidence type="ECO:0000256" key="1">
    <source>
        <dbReference type="ARBA" id="ARBA00004651"/>
    </source>
</evidence>
<sequence>MRKQSTQAIVMAAVMGALAYLLMFFAFPILPALPFLKVDFSDIPLALATFSYGPGAGFLAILVRSVLHYLQTGGDMGYPIGDAASLLASMAYVFSLYYIIKGQNKEGQLGKGGAKHTWLAYLVAVLAMTLVMSVLNYFVITPFYMQVMGLEIPNMQEYILLGIVPFNLIKGIIISIVSHLILSRLLPKLTGRKIK</sequence>
<keyword evidence="5" id="KW-0812">Transmembrane</keyword>
<comment type="similarity">
    <text evidence="2 8">Belongs to the prokaryotic riboflavin transporter (P-RFT) (TC 2.A.87) family.</text>
</comment>
<dbReference type="RefSeq" id="WP_067979983.1">
    <property type="nucleotide sequence ID" value="NZ_CP014163.1"/>
</dbReference>
<dbReference type="AlphaFoldDB" id="A0A0X8FLU9"/>
<keyword evidence="4 8" id="KW-1003">Cell membrane</keyword>
<reference evidence="10" key="2">
    <citation type="submission" date="2016-01" db="EMBL/GenBank/DDBJ databases">
        <title>Six Aerococcus type strain genome sequencing and assembly using PacBio and Illumina Hiseq.</title>
        <authorList>
            <person name="Carkaci D."/>
            <person name="Dargis R."/>
            <person name="Nielsen X.C."/>
            <person name="Skovgaard O."/>
            <person name="Fuursted K."/>
            <person name="Christensen J.J."/>
        </authorList>
    </citation>
    <scope>NUCLEOTIDE SEQUENCE [LARGE SCALE GENOMIC DNA]</scope>
    <source>
        <strain evidence="10">CCUG42038B</strain>
    </source>
</reference>
<dbReference type="OrthoDB" id="9809216at2"/>
<keyword evidence="7 8" id="KW-0472">Membrane</keyword>
<dbReference type="PIRSF" id="PIRSF037778">
    <property type="entry name" value="UCP037778_transp_RibU"/>
    <property type="match status" value="1"/>
</dbReference>
<dbReference type="Pfam" id="PF12822">
    <property type="entry name" value="ECF_trnsprt"/>
    <property type="match status" value="1"/>
</dbReference>
<dbReference type="InterPro" id="IPR024529">
    <property type="entry name" value="ECF_trnsprt_substrate-spec"/>
</dbReference>
<evidence type="ECO:0000256" key="3">
    <source>
        <dbReference type="ARBA" id="ARBA00022448"/>
    </source>
</evidence>
<evidence type="ECO:0000256" key="4">
    <source>
        <dbReference type="ARBA" id="ARBA00022475"/>
    </source>
</evidence>
<comment type="function">
    <text evidence="8">Probably a riboflavin-binding protein that interacts with the energy-coupling factor (ECF) ABC-transporter complex.</text>
</comment>
<dbReference type="Proteomes" id="UP000062260">
    <property type="component" value="Chromosome"/>
</dbReference>